<reference evidence="3" key="1">
    <citation type="submission" date="2022-10" db="EMBL/GenBank/DDBJ databases">
        <title>Culturing micro-colonial fungi from biological soil crusts in the Mojave desert and describing Neophaeococcomyces mojavensis, and introducing the new genera and species Taxawa tesnikishii.</title>
        <authorList>
            <person name="Kurbessoian T."/>
            <person name="Stajich J.E."/>
        </authorList>
    </citation>
    <scope>NUCLEOTIDE SEQUENCE</scope>
    <source>
        <strain evidence="3">TK_41</strain>
    </source>
</reference>
<gene>
    <name evidence="3" type="ORF">H2200_001834</name>
</gene>
<dbReference type="EMBL" id="JAPDRK010000002">
    <property type="protein sequence ID" value="KAJ9615757.1"/>
    <property type="molecule type" value="Genomic_DNA"/>
</dbReference>
<organism evidence="3 4">
    <name type="scientific">Cladophialophora chaetospira</name>
    <dbReference type="NCBI Taxonomy" id="386627"/>
    <lineage>
        <taxon>Eukaryota</taxon>
        <taxon>Fungi</taxon>
        <taxon>Dikarya</taxon>
        <taxon>Ascomycota</taxon>
        <taxon>Pezizomycotina</taxon>
        <taxon>Eurotiomycetes</taxon>
        <taxon>Chaetothyriomycetidae</taxon>
        <taxon>Chaetothyriales</taxon>
        <taxon>Herpotrichiellaceae</taxon>
        <taxon>Cladophialophora</taxon>
    </lineage>
</organism>
<dbReference type="InterPro" id="IPR021514">
    <property type="entry name" value="DUF3176"/>
</dbReference>
<name>A0AA39CQ16_9EURO</name>
<dbReference type="Proteomes" id="UP001172673">
    <property type="component" value="Unassembled WGS sequence"/>
</dbReference>
<accession>A0AA39CQ16</accession>
<dbReference type="Pfam" id="PF11374">
    <property type="entry name" value="DUF3176"/>
    <property type="match status" value="1"/>
</dbReference>
<dbReference type="PANTHER" id="PTHR35394">
    <property type="entry name" value="DUF3176 DOMAIN-CONTAINING PROTEIN"/>
    <property type="match status" value="1"/>
</dbReference>
<feature type="region of interest" description="Disordered" evidence="1">
    <location>
        <begin position="1"/>
        <end position="38"/>
    </location>
</feature>
<dbReference type="PANTHER" id="PTHR35394:SF5">
    <property type="entry name" value="DUF3176 DOMAIN-CONTAINING PROTEIN"/>
    <property type="match status" value="1"/>
</dbReference>
<feature type="transmembrane region" description="Helical" evidence="2">
    <location>
        <begin position="545"/>
        <end position="570"/>
    </location>
</feature>
<sequence length="635" mass="69264">MAFPQYRPISASSLADEQEVQDHTASPTQRNEDRSAFPETSRAFLKTSDVGLFGIPRKPVAVAAVDSIHSSKAEELEQPLPESHAPGFSYSEDWWLLEILGALLSLLCLAAMIVVLTLYKEKPLSHWNLPIRINSLISLFASLAKAAILLPIAACIGQLKWRHFATRGRQLNDFQTFDSASRGPLGALELIIRLKRTSLMATCASLMVIVSLAIDPFAQQIISYPVHTVPVANDSASMLQTQVYDTNMSANNRMATYIRMQGAIYRGLYGLPSETLYTCPTGNCNWTSLATFGVCSECVRVTDQTQRSCFNYTDGTRLEPTDPNRTDWPLACNYTTPSKFNLWSWSGMSGVGTYNTVINSTAVVGRMSGTDDTTISSLAALRLSESDGFGLPFGEVDECRFYWCAKTYSDMTVTGGVLDMGNPVITNLTIVSNWFGGNDASYAVMKVPEGIDYEFNRTFTINSNDAYNTGYFLADLFTVQQFSYAAYNNDPGTVSIGSALQQASSLGQLVADVADSMTNRMRAINNGTRNFGVTIQDVTFIHVRWAWLSLPAGLILCGCVLLVILIFVGLTGRPKLVVWKSSSLASLFHGPQSGQGFPASSSPLTISDMDSTAKRIQVQLGAAGPGNDLKLMKVD</sequence>
<evidence type="ECO:0000313" key="4">
    <source>
        <dbReference type="Proteomes" id="UP001172673"/>
    </source>
</evidence>
<dbReference type="AlphaFoldDB" id="A0AA39CQ16"/>
<feature type="transmembrane region" description="Helical" evidence="2">
    <location>
        <begin position="94"/>
        <end position="119"/>
    </location>
</feature>
<keyword evidence="2" id="KW-1133">Transmembrane helix</keyword>
<evidence type="ECO:0000313" key="3">
    <source>
        <dbReference type="EMBL" id="KAJ9615757.1"/>
    </source>
</evidence>
<keyword evidence="2" id="KW-0472">Membrane</keyword>
<keyword evidence="2" id="KW-0812">Transmembrane</keyword>
<evidence type="ECO:0000256" key="2">
    <source>
        <dbReference type="SAM" id="Phobius"/>
    </source>
</evidence>
<protein>
    <submittedName>
        <fullName evidence="3">Uncharacterized protein</fullName>
    </submittedName>
</protein>
<feature type="transmembrane region" description="Helical" evidence="2">
    <location>
        <begin position="139"/>
        <end position="159"/>
    </location>
</feature>
<evidence type="ECO:0000256" key="1">
    <source>
        <dbReference type="SAM" id="MobiDB-lite"/>
    </source>
</evidence>
<comment type="caution">
    <text evidence="3">The sequence shown here is derived from an EMBL/GenBank/DDBJ whole genome shotgun (WGS) entry which is preliminary data.</text>
</comment>
<proteinExistence type="predicted"/>
<keyword evidence="4" id="KW-1185">Reference proteome</keyword>